<dbReference type="GO" id="GO:0005829">
    <property type="term" value="C:cytosol"/>
    <property type="evidence" value="ECO:0007669"/>
    <property type="project" value="TreeGrafter"/>
</dbReference>
<dbReference type="Gene3D" id="3.90.190.10">
    <property type="entry name" value="Protein tyrosine phosphatase superfamily"/>
    <property type="match status" value="1"/>
</dbReference>
<dbReference type="EMBL" id="JAMZMK010008914">
    <property type="protein sequence ID" value="KAI7737993.1"/>
    <property type="molecule type" value="Genomic_DNA"/>
</dbReference>
<dbReference type="PANTHER" id="PTHR12305">
    <property type="entry name" value="PHOSPHATASE WITH HOMOLOGY TO TENSIN"/>
    <property type="match status" value="1"/>
</dbReference>
<organism evidence="1 2">
    <name type="scientific">Ambrosia artemisiifolia</name>
    <name type="common">Common ragweed</name>
    <dbReference type="NCBI Taxonomy" id="4212"/>
    <lineage>
        <taxon>Eukaryota</taxon>
        <taxon>Viridiplantae</taxon>
        <taxon>Streptophyta</taxon>
        <taxon>Embryophyta</taxon>
        <taxon>Tracheophyta</taxon>
        <taxon>Spermatophyta</taxon>
        <taxon>Magnoliopsida</taxon>
        <taxon>eudicotyledons</taxon>
        <taxon>Gunneridae</taxon>
        <taxon>Pentapetalae</taxon>
        <taxon>asterids</taxon>
        <taxon>campanulids</taxon>
        <taxon>Asterales</taxon>
        <taxon>Asteraceae</taxon>
        <taxon>Asteroideae</taxon>
        <taxon>Heliantheae alliance</taxon>
        <taxon>Heliantheae</taxon>
        <taxon>Ambrosia</taxon>
    </lineage>
</organism>
<accession>A0AAD5CB23</accession>
<protein>
    <submittedName>
        <fullName evidence="1">Uncharacterized protein</fullName>
    </submittedName>
</protein>
<proteinExistence type="predicted"/>
<sequence length="227" mass="24966">MLGFRIGVFSAVSGLELSMSKEHHQCVILMGDLQCHGGPFNMSWNVEMGFDLDMTYITENLIAMGFPTGGMSSGFFGYVEGFYCNHMEEVVQFFETYHKSFGWGSLGCTFEVTWCVCVLVKSVLWVGWAASCAVLGINWVYKLGSKLCKVFCAAVSCSLLLGDCAVGMRRNWVRLTVRSKEAVFGCFCSTTKDCGSCGDDIFSSRLPEDVALFPFSRANGTECISVT</sequence>
<dbReference type="InterPro" id="IPR029021">
    <property type="entry name" value="Prot-tyrosine_phosphatase-like"/>
</dbReference>
<dbReference type="PANTHER" id="PTHR12305:SF96">
    <property type="entry name" value="PHOSPHATIDYLINOSITOL 3,4,5-TRISPHOSPHATE 3-PHOSPHATASE AND PROTEIN-TYROSINE-PHOSPHATASE PTEN2A"/>
    <property type="match status" value="1"/>
</dbReference>
<evidence type="ECO:0000313" key="2">
    <source>
        <dbReference type="Proteomes" id="UP001206925"/>
    </source>
</evidence>
<name>A0AAD5CB23_AMBAR</name>
<dbReference type="Proteomes" id="UP001206925">
    <property type="component" value="Unassembled WGS sequence"/>
</dbReference>
<gene>
    <name evidence="1" type="ORF">M8C21_026164</name>
</gene>
<dbReference type="AlphaFoldDB" id="A0AAD5CB23"/>
<comment type="caution">
    <text evidence="1">The sequence shown here is derived from an EMBL/GenBank/DDBJ whole genome shotgun (WGS) entry which is preliminary data.</text>
</comment>
<keyword evidence="2" id="KW-1185">Reference proteome</keyword>
<reference evidence="1" key="1">
    <citation type="submission" date="2022-06" db="EMBL/GenBank/DDBJ databases">
        <title>Uncovering the hologenomic basis of an extraordinary plant invasion.</title>
        <authorList>
            <person name="Bieker V.C."/>
            <person name="Martin M.D."/>
            <person name="Gilbert T."/>
            <person name="Hodgins K."/>
            <person name="Battlay P."/>
            <person name="Petersen B."/>
            <person name="Wilson J."/>
        </authorList>
    </citation>
    <scope>NUCLEOTIDE SEQUENCE</scope>
    <source>
        <strain evidence="1">AA19_3_7</strain>
        <tissue evidence="1">Leaf</tissue>
    </source>
</reference>
<dbReference type="InterPro" id="IPR051281">
    <property type="entry name" value="Dual-spec_lipid-protein_phosph"/>
</dbReference>
<dbReference type="GO" id="GO:0016314">
    <property type="term" value="F:phosphatidylinositol-3,4,5-trisphosphate 3-phosphatase activity"/>
    <property type="evidence" value="ECO:0007669"/>
    <property type="project" value="TreeGrafter"/>
</dbReference>
<evidence type="ECO:0000313" key="1">
    <source>
        <dbReference type="EMBL" id="KAI7737993.1"/>
    </source>
</evidence>